<evidence type="ECO:0000313" key="2">
    <source>
        <dbReference type="WBParaSite" id="JU765_v2.g1036.t1"/>
    </source>
</evidence>
<evidence type="ECO:0000313" key="1">
    <source>
        <dbReference type="Proteomes" id="UP000887576"/>
    </source>
</evidence>
<dbReference type="WBParaSite" id="JU765_v2.g1036.t1">
    <property type="protein sequence ID" value="JU765_v2.g1036.t1"/>
    <property type="gene ID" value="JU765_v2.g1036"/>
</dbReference>
<name>A0AC34PVI9_9BILA</name>
<dbReference type="Proteomes" id="UP000887576">
    <property type="component" value="Unplaced"/>
</dbReference>
<sequence length="309" mass="34399">MPIILKILTVLVLCRTLSGFPEKKDKNDSSEIVSTIGQAFGPPKTNPKSESRSSESKSKSSEEIPQQEVDRMTFTQNLNYLDEIMANLNQEKTKLEKLWKSTTSSKETHLKTAAKALWTKTDEQLQLLSKKRSELVAALKKIKLDPKEQEIVAEIVQENATSTAKPGKNQTASNFSKAICQFFVFGTLFGIVVTITVCSCFLQPKNNRNRQSRDASLSNLNPSRIPEPFDHTKPFFLKADSSGRFYASPIQGDEIPPLPSYDSALQLSNALKMDSSTQTSRPRFSLASIDLEAAQPKPSESSSTETQRF</sequence>
<proteinExistence type="predicted"/>
<reference evidence="2" key="1">
    <citation type="submission" date="2022-11" db="UniProtKB">
        <authorList>
            <consortium name="WormBaseParasite"/>
        </authorList>
    </citation>
    <scope>IDENTIFICATION</scope>
</reference>
<organism evidence="1 2">
    <name type="scientific">Panagrolaimus sp. JU765</name>
    <dbReference type="NCBI Taxonomy" id="591449"/>
    <lineage>
        <taxon>Eukaryota</taxon>
        <taxon>Metazoa</taxon>
        <taxon>Ecdysozoa</taxon>
        <taxon>Nematoda</taxon>
        <taxon>Chromadorea</taxon>
        <taxon>Rhabditida</taxon>
        <taxon>Tylenchina</taxon>
        <taxon>Panagrolaimomorpha</taxon>
        <taxon>Panagrolaimoidea</taxon>
        <taxon>Panagrolaimidae</taxon>
        <taxon>Panagrolaimus</taxon>
    </lineage>
</organism>
<accession>A0AC34PVI9</accession>
<protein>
    <submittedName>
        <fullName evidence="2">Uncharacterized protein</fullName>
    </submittedName>
</protein>